<evidence type="ECO:0000259" key="5">
    <source>
        <dbReference type="Pfam" id="PF21706"/>
    </source>
</evidence>
<name>W0SCF0_9PROT</name>
<dbReference type="InterPro" id="IPR006311">
    <property type="entry name" value="TAT_signal"/>
</dbReference>
<dbReference type="PROSITE" id="PS51318">
    <property type="entry name" value="TAT"/>
    <property type="match status" value="1"/>
</dbReference>
<dbReference type="InterPro" id="IPR019546">
    <property type="entry name" value="TAT_signal_bac_arc"/>
</dbReference>
<dbReference type="GO" id="GO:0050660">
    <property type="term" value="F:flavin adenine dinucleotide binding"/>
    <property type="evidence" value="ECO:0007669"/>
    <property type="project" value="InterPro"/>
</dbReference>
<keyword evidence="1" id="KW-0285">Flavoprotein</keyword>
<dbReference type="InterPro" id="IPR015323">
    <property type="entry name" value="FlavoCytC_S_DH_flav-bd"/>
</dbReference>
<evidence type="ECO:0000313" key="7">
    <source>
        <dbReference type="Proteomes" id="UP000031637"/>
    </source>
</evidence>
<dbReference type="PANTHER" id="PTHR43755">
    <property type="match status" value="1"/>
</dbReference>
<dbReference type="Proteomes" id="UP000031637">
    <property type="component" value="Chromosome"/>
</dbReference>
<dbReference type="AlphaFoldDB" id="W0SCF0"/>
<feature type="domain" description="Sulfide dehydrogenase [flavocytochrome c] flavoprotein chain central" evidence="5">
    <location>
        <begin position="168"/>
        <end position="282"/>
    </location>
</feature>
<dbReference type="SUPFAM" id="SSF55424">
    <property type="entry name" value="FAD/NAD-linked reductases, dimerisation (C-terminal) domain"/>
    <property type="match status" value="1"/>
</dbReference>
<dbReference type="SUPFAM" id="SSF51905">
    <property type="entry name" value="FAD/NAD(P)-binding domain"/>
    <property type="match status" value="2"/>
</dbReference>
<dbReference type="GO" id="GO:0016491">
    <property type="term" value="F:oxidoreductase activity"/>
    <property type="evidence" value="ECO:0007669"/>
    <property type="project" value="InterPro"/>
</dbReference>
<reference evidence="6 7" key="1">
    <citation type="journal article" date="2014" name="Syst. Appl. Microbiol.">
        <title>Complete genomes of freshwater sulfur oxidizers Sulfuricella denitrificans skB26 and Sulfuritalea hydrogenivorans sk43H: genetic insights into the sulfur oxidation pathway of betaproteobacteria.</title>
        <authorList>
            <person name="Watanabe T."/>
            <person name="Kojima H."/>
            <person name="Fukui M."/>
        </authorList>
    </citation>
    <scope>NUCLEOTIDE SEQUENCE [LARGE SCALE GENOMIC DNA]</scope>
    <source>
        <strain evidence="6">DSM22779</strain>
    </source>
</reference>
<evidence type="ECO:0000259" key="4">
    <source>
        <dbReference type="Pfam" id="PF09242"/>
    </source>
</evidence>
<sequence length="426" mass="45616">MTLDRRSFLKLVGAGAGTAGLPLIGRAAELMPKSGKRVVVIGGGYGGTIAAKYIRMMDKSIEVVMIERNDHFVSCPFSNLYIGGILKDLTPLTIKYDKLAANHGVKVVQAEVTAIDAAAKSVTTSKGTITYDRLVVSPGIDFRLEEMKGYDAAAMEVMPHAWKAGPQTVLLRKQLVAMKDGGTVVMTVPLAPYRCPPGPYERTSMIAHYLKHNKPKSKIVVLDANPDITSKGPLFKKGWKDNYEGIIDYRPAKKVTEVDPKAMAVMVEGLEEVKGDVINVIPSQRAGHIAVAAGLVGDDKNWCPVNQTTFESTKQAGIHVIGDACIAGPMPKSGYSANSEAKVCATNVVALINGKETTDLSGINTCYSYITDKDAISVAGVYAVKEGKIIAVPNSGGVSPADYSMSKIEATYAESWLRNILTEMST</sequence>
<accession>W0SCF0</accession>
<dbReference type="InterPro" id="IPR049386">
    <property type="entry name" value="FCSD_central"/>
</dbReference>
<dbReference type="InterPro" id="IPR037092">
    <property type="entry name" value="FlavoCytC_S_DH_flav-bd_sf"/>
</dbReference>
<proteinExistence type="predicted"/>
<dbReference type="InterPro" id="IPR036188">
    <property type="entry name" value="FAD/NAD-bd_sf"/>
</dbReference>
<dbReference type="PANTHER" id="PTHR43755:SF1">
    <property type="entry name" value="FAD-DEPENDENT PYRIDINE NUCLEOTIDE-DISULPHIDE OXIDOREDUCTASE"/>
    <property type="match status" value="1"/>
</dbReference>
<dbReference type="Gene3D" id="3.90.760.10">
    <property type="entry name" value="Flavocytochrome c sulphide dehydrogenase, flavin-binding domain"/>
    <property type="match status" value="1"/>
</dbReference>
<dbReference type="NCBIfam" id="TIGR01409">
    <property type="entry name" value="TAT_signal_seq"/>
    <property type="match status" value="1"/>
</dbReference>
<gene>
    <name evidence="6" type="primary">soxF</name>
    <name evidence="6" type="ORF">SUTH_01079</name>
</gene>
<dbReference type="HOGENOM" id="CLU_030742_0_0_4"/>
<dbReference type="STRING" id="1223802.SUTH_01079"/>
<dbReference type="InterPro" id="IPR016156">
    <property type="entry name" value="FAD/NAD-linked_Rdtase_dimer_sf"/>
</dbReference>
<dbReference type="Pfam" id="PF09242">
    <property type="entry name" value="FCSD-flav_bind"/>
    <property type="match status" value="1"/>
</dbReference>
<evidence type="ECO:0000313" key="6">
    <source>
        <dbReference type="EMBL" id="BAO28879.1"/>
    </source>
</evidence>
<dbReference type="Pfam" id="PF07992">
    <property type="entry name" value="Pyr_redox_2"/>
    <property type="match status" value="1"/>
</dbReference>
<feature type="domain" description="Flavocytochrome c sulphide dehydrogenase flavin-binding" evidence="4">
    <location>
        <begin position="363"/>
        <end position="424"/>
    </location>
</feature>
<organism evidence="6 7">
    <name type="scientific">Sulfuritalea hydrogenivorans sk43H</name>
    <dbReference type="NCBI Taxonomy" id="1223802"/>
    <lineage>
        <taxon>Bacteria</taxon>
        <taxon>Pseudomonadati</taxon>
        <taxon>Pseudomonadota</taxon>
        <taxon>Betaproteobacteria</taxon>
        <taxon>Nitrosomonadales</taxon>
        <taxon>Sterolibacteriaceae</taxon>
        <taxon>Sulfuritalea</taxon>
    </lineage>
</organism>
<evidence type="ECO:0000256" key="1">
    <source>
        <dbReference type="ARBA" id="ARBA00022630"/>
    </source>
</evidence>
<feature type="domain" description="FAD/NAD(P)-binding" evidence="3">
    <location>
        <begin position="37"/>
        <end position="150"/>
    </location>
</feature>
<evidence type="ECO:0000259" key="3">
    <source>
        <dbReference type="Pfam" id="PF07992"/>
    </source>
</evidence>
<dbReference type="InterPro" id="IPR023753">
    <property type="entry name" value="FAD/NAD-binding_dom"/>
</dbReference>
<protein>
    <submittedName>
        <fullName evidence="6">Flavocytochrome c sulfide dehydrogenase protein</fullName>
    </submittedName>
</protein>
<keyword evidence="2" id="KW-0274">FAD</keyword>
<dbReference type="InterPro" id="IPR052541">
    <property type="entry name" value="SQRD"/>
</dbReference>
<dbReference type="Pfam" id="PF21706">
    <property type="entry name" value="FCSD_central"/>
    <property type="match status" value="1"/>
</dbReference>
<keyword evidence="7" id="KW-1185">Reference proteome</keyword>
<evidence type="ECO:0000256" key="2">
    <source>
        <dbReference type="ARBA" id="ARBA00022827"/>
    </source>
</evidence>
<dbReference type="OrthoDB" id="9802771at2"/>
<dbReference type="EMBL" id="AP012547">
    <property type="protein sequence ID" value="BAO28879.1"/>
    <property type="molecule type" value="Genomic_DNA"/>
</dbReference>
<dbReference type="RefSeq" id="WP_041097649.1">
    <property type="nucleotide sequence ID" value="NZ_AP012547.1"/>
</dbReference>
<dbReference type="Gene3D" id="3.50.50.60">
    <property type="entry name" value="FAD/NAD(P)-binding domain"/>
    <property type="match status" value="2"/>
</dbReference>
<dbReference type="KEGG" id="shd:SUTH_01079"/>